<keyword evidence="2" id="KW-0560">Oxidoreductase</keyword>
<dbReference type="PANTHER" id="PTHR33336:SF3">
    <property type="entry name" value="ABM DOMAIN-CONTAINING PROTEIN"/>
    <property type="match status" value="1"/>
</dbReference>
<dbReference type="OrthoDB" id="287932at2"/>
<dbReference type="InterPro" id="IPR011008">
    <property type="entry name" value="Dimeric_a/b-barrel"/>
</dbReference>
<dbReference type="Pfam" id="PF03992">
    <property type="entry name" value="ABM"/>
    <property type="match status" value="1"/>
</dbReference>
<dbReference type="PANTHER" id="PTHR33336">
    <property type="entry name" value="QUINOL MONOOXYGENASE YGIN-RELATED"/>
    <property type="match status" value="1"/>
</dbReference>
<reference evidence="2 3" key="1">
    <citation type="submission" date="2016-10" db="EMBL/GenBank/DDBJ databases">
        <authorList>
            <person name="de Groot N.N."/>
        </authorList>
    </citation>
    <scope>NUCLEOTIDE SEQUENCE [LARGE SCALE GENOMIC DNA]</scope>
    <source>
        <strain evidence="2 3">DSM 20581</strain>
    </source>
</reference>
<dbReference type="Proteomes" id="UP000199136">
    <property type="component" value="Unassembled WGS sequence"/>
</dbReference>
<keyword evidence="3" id="KW-1185">Reference proteome</keyword>
<dbReference type="InterPro" id="IPR050744">
    <property type="entry name" value="AI-2_Isomerase_LsrG"/>
</dbReference>
<dbReference type="GO" id="GO:0004497">
    <property type="term" value="F:monooxygenase activity"/>
    <property type="evidence" value="ECO:0007669"/>
    <property type="project" value="UniProtKB-KW"/>
</dbReference>
<dbReference type="InterPro" id="IPR007138">
    <property type="entry name" value="ABM_dom"/>
</dbReference>
<protein>
    <submittedName>
        <fullName evidence="2">Quinol monooxygenase YgiN</fullName>
    </submittedName>
</protein>
<dbReference type="AlphaFoldDB" id="A0A1I5WLK3"/>
<dbReference type="Gene3D" id="3.30.70.100">
    <property type="match status" value="1"/>
</dbReference>
<dbReference type="STRING" id="82801.SAMN04488506_0954"/>
<evidence type="ECO:0000259" key="1">
    <source>
        <dbReference type="PROSITE" id="PS51725"/>
    </source>
</evidence>
<gene>
    <name evidence="2" type="ORF">SAMN04488506_0954</name>
</gene>
<sequence>MKVINASFFIKGNQRENFLSDTKELISETRKEEGCLAYNLYESLEERNTFIMVENWKDQFAIDIHNQNPLLQNFISKVADYSIKAPDLKIFEFGG</sequence>
<dbReference type="RefSeq" id="WP_034537162.1">
    <property type="nucleotide sequence ID" value="NZ_FOXW01000003.1"/>
</dbReference>
<accession>A0A1I5WLK3</accession>
<evidence type="ECO:0000313" key="2">
    <source>
        <dbReference type="EMBL" id="SFQ20569.1"/>
    </source>
</evidence>
<organism evidence="2 3">
    <name type="scientific">Desemzia incerta</name>
    <dbReference type="NCBI Taxonomy" id="82801"/>
    <lineage>
        <taxon>Bacteria</taxon>
        <taxon>Bacillati</taxon>
        <taxon>Bacillota</taxon>
        <taxon>Bacilli</taxon>
        <taxon>Lactobacillales</taxon>
        <taxon>Carnobacteriaceae</taxon>
        <taxon>Desemzia</taxon>
    </lineage>
</organism>
<dbReference type="PROSITE" id="PS51725">
    <property type="entry name" value="ABM"/>
    <property type="match status" value="1"/>
</dbReference>
<feature type="domain" description="ABM" evidence="1">
    <location>
        <begin position="1"/>
        <end position="93"/>
    </location>
</feature>
<dbReference type="SUPFAM" id="SSF54909">
    <property type="entry name" value="Dimeric alpha+beta barrel"/>
    <property type="match status" value="1"/>
</dbReference>
<keyword evidence="2" id="KW-0503">Monooxygenase</keyword>
<dbReference type="EMBL" id="FOXW01000003">
    <property type="protein sequence ID" value="SFQ20569.1"/>
    <property type="molecule type" value="Genomic_DNA"/>
</dbReference>
<evidence type="ECO:0000313" key="3">
    <source>
        <dbReference type="Proteomes" id="UP000199136"/>
    </source>
</evidence>
<name>A0A1I5WLK3_9LACT</name>
<proteinExistence type="predicted"/>